<dbReference type="Pfam" id="PF03734">
    <property type="entry name" value="YkuD"/>
    <property type="match status" value="1"/>
</dbReference>
<dbReference type="InterPro" id="IPR005490">
    <property type="entry name" value="LD_TPept_cat_dom"/>
</dbReference>
<keyword evidence="5 7" id="KW-0573">Peptidoglycan synthesis</keyword>
<keyword evidence="10" id="KW-1185">Reference proteome</keyword>
<comment type="similarity">
    <text evidence="2">Belongs to the YkuD family.</text>
</comment>
<keyword evidence="4 7" id="KW-0133">Cell shape</keyword>
<dbReference type="GO" id="GO:0004180">
    <property type="term" value="F:carboxypeptidase activity"/>
    <property type="evidence" value="ECO:0007669"/>
    <property type="project" value="UniProtKB-ARBA"/>
</dbReference>
<sequence>MTGRAALRTIHVFPAPDNPRRGRIVAGNVVIACALGKGGITRAKREGDGATPAGAHRPLHGYYRADRVSRPRTTVPLVPLRRSDGWCDAPGHRSYNRHVTLPFAARHETMWRDDHVYDIVIDLGWNLRPRIQGHGSAIFLHLARDGFAPTEGCIAVPRDKAERLLALIGPQTRIVVCGKPKPVRRVSPALKRRKR</sequence>
<protein>
    <submittedName>
        <fullName evidence="9">L,D-peptidoglycan transpeptidase YkuD (ErfK/YbiS/YcfS/YnhG family)</fullName>
    </submittedName>
</protein>
<evidence type="ECO:0000313" key="10">
    <source>
        <dbReference type="Proteomes" id="UP000537592"/>
    </source>
</evidence>
<dbReference type="PROSITE" id="PS52029">
    <property type="entry name" value="LD_TPASE"/>
    <property type="match status" value="1"/>
</dbReference>
<organism evidence="9 10">
    <name type="scientific">Pseudochelatococcus contaminans</name>
    <dbReference type="NCBI Taxonomy" id="1538103"/>
    <lineage>
        <taxon>Bacteria</taxon>
        <taxon>Pseudomonadati</taxon>
        <taxon>Pseudomonadota</taxon>
        <taxon>Alphaproteobacteria</taxon>
        <taxon>Hyphomicrobiales</taxon>
        <taxon>Chelatococcaceae</taxon>
        <taxon>Pseudochelatococcus</taxon>
    </lineage>
</organism>
<evidence type="ECO:0000256" key="2">
    <source>
        <dbReference type="ARBA" id="ARBA00005992"/>
    </source>
</evidence>
<dbReference type="AlphaFoldDB" id="A0A7W6EFN0"/>
<dbReference type="Proteomes" id="UP000537592">
    <property type="component" value="Unassembled WGS sequence"/>
</dbReference>
<comment type="caution">
    <text evidence="9">The sequence shown here is derived from an EMBL/GenBank/DDBJ whole genome shotgun (WGS) entry which is preliminary data.</text>
</comment>
<gene>
    <name evidence="9" type="ORF">FHS81_000951</name>
</gene>
<reference evidence="9 10" key="1">
    <citation type="submission" date="2020-08" db="EMBL/GenBank/DDBJ databases">
        <title>Genomic Encyclopedia of Type Strains, Phase IV (KMG-IV): sequencing the most valuable type-strain genomes for metagenomic binning, comparative biology and taxonomic classification.</title>
        <authorList>
            <person name="Goeker M."/>
        </authorList>
    </citation>
    <scope>NUCLEOTIDE SEQUENCE [LARGE SCALE GENOMIC DNA]</scope>
    <source>
        <strain evidence="9 10">DSM 28760</strain>
    </source>
</reference>
<dbReference type="PANTHER" id="PTHR38589:SF1">
    <property type="entry name" value="BLR0621 PROTEIN"/>
    <property type="match status" value="1"/>
</dbReference>
<dbReference type="GO" id="GO:0008360">
    <property type="term" value="P:regulation of cell shape"/>
    <property type="evidence" value="ECO:0007669"/>
    <property type="project" value="UniProtKB-UniRule"/>
</dbReference>
<dbReference type="UniPathway" id="UPA00219"/>
<keyword evidence="3" id="KW-0808">Transferase</keyword>
<keyword evidence="6 7" id="KW-0961">Cell wall biogenesis/degradation</keyword>
<dbReference type="GO" id="GO:0016740">
    <property type="term" value="F:transferase activity"/>
    <property type="evidence" value="ECO:0007669"/>
    <property type="project" value="UniProtKB-KW"/>
</dbReference>
<feature type="active site" description="Proton donor/acceptor" evidence="7">
    <location>
        <position position="141"/>
    </location>
</feature>
<dbReference type="RefSeq" id="WP_183750907.1">
    <property type="nucleotide sequence ID" value="NZ_JACICC010000002.1"/>
</dbReference>
<feature type="active site" description="Nucleophile" evidence="7">
    <location>
        <position position="153"/>
    </location>
</feature>
<comment type="pathway">
    <text evidence="1 7">Cell wall biogenesis; peptidoglycan biosynthesis.</text>
</comment>
<dbReference type="EMBL" id="JACICC010000002">
    <property type="protein sequence ID" value="MBB3808881.1"/>
    <property type="molecule type" value="Genomic_DNA"/>
</dbReference>
<dbReference type="SUPFAM" id="SSF141523">
    <property type="entry name" value="L,D-transpeptidase catalytic domain-like"/>
    <property type="match status" value="1"/>
</dbReference>
<dbReference type="PANTHER" id="PTHR38589">
    <property type="entry name" value="BLR0621 PROTEIN"/>
    <property type="match status" value="1"/>
</dbReference>
<dbReference type="GO" id="GO:0071555">
    <property type="term" value="P:cell wall organization"/>
    <property type="evidence" value="ECO:0007669"/>
    <property type="project" value="UniProtKB-UniRule"/>
</dbReference>
<evidence type="ECO:0000256" key="5">
    <source>
        <dbReference type="ARBA" id="ARBA00022984"/>
    </source>
</evidence>
<name>A0A7W6EFN0_9HYPH</name>
<proteinExistence type="inferred from homology"/>
<evidence type="ECO:0000256" key="3">
    <source>
        <dbReference type="ARBA" id="ARBA00022679"/>
    </source>
</evidence>
<evidence type="ECO:0000256" key="1">
    <source>
        <dbReference type="ARBA" id="ARBA00004752"/>
    </source>
</evidence>
<dbReference type="CDD" id="cd16913">
    <property type="entry name" value="YkuD_like"/>
    <property type="match status" value="1"/>
</dbReference>
<dbReference type="GO" id="GO:0009252">
    <property type="term" value="P:peptidoglycan biosynthetic process"/>
    <property type="evidence" value="ECO:0007669"/>
    <property type="project" value="UniProtKB-UniPathway"/>
</dbReference>
<evidence type="ECO:0000256" key="6">
    <source>
        <dbReference type="ARBA" id="ARBA00023316"/>
    </source>
</evidence>
<evidence type="ECO:0000259" key="8">
    <source>
        <dbReference type="PROSITE" id="PS52029"/>
    </source>
</evidence>
<dbReference type="InterPro" id="IPR038063">
    <property type="entry name" value="Transpep_catalytic_dom"/>
</dbReference>
<accession>A0A7W6EFN0</accession>
<feature type="domain" description="L,D-TPase catalytic" evidence="8">
    <location>
        <begin position="1"/>
        <end position="177"/>
    </location>
</feature>
<evidence type="ECO:0000256" key="7">
    <source>
        <dbReference type="PROSITE-ProRule" id="PRU01373"/>
    </source>
</evidence>
<evidence type="ECO:0000313" key="9">
    <source>
        <dbReference type="EMBL" id="MBB3808881.1"/>
    </source>
</evidence>
<evidence type="ECO:0000256" key="4">
    <source>
        <dbReference type="ARBA" id="ARBA00022960"/>
    </source>
</evidence>